<dbReference type="EMBL" id="UZAU01000718">
    <property type="status" value="NOT_ANNOTATED_CDS"/>
    <property type="molecule type" value="Genomic_DNA"/>
</dbReference>
<feature type="DNA-binding region" description="Homeobox" evidence="8">
    <location>
        <begin position="19"/>
        <end position="78"/>
    </location>
</feature>
<evidence type="ECO:0000256" key="8">
    <source>
        <dbReference type="PROSITE-ProRule" id="PRU00108"/>
    </source>
</evidence>
<keyword evidence="4 8" id="KW-0371">Homeobox</keyword>
<evidence type="ECO:0000256" key="10">
    <source>
        <dbReference type="RuleBase" id="RU369038"/>
    </source>
</evidence>
<dbReference type="InterPro" id="IPR001356">
    <property type="entry name" value="HD"/>
</dbReference>
<evidence type="ECO:0000256" key="3">
    <source>
        <dbReference type="ARBA" id="ARBA00023125"/>
    </source>
</evidence>
<reference evidence="14" key="1">
    <citation type="submission" date="2018-11" db="EMBL/GenBank/DDBJ databases">
        <authorList>
            <person name="Grassa J C."/>
        </authorList>
    </citation>
    <scope>NUCLEOTIDE SEQUENCE [LARGE SCALE GENOMIC DNA]</scope>
</reference>
<proteinExistence type="inferred from homology"/>
<evidence type="ECO:0000256" key="2">
    <source>
        <dbReference type="ARBA" id="ARBA00023015"/>
    </source>
</evidence>
<evidence type="ECO:0000256" key="6">
    <source>
        <dbReference type="ARBA" id="ARBA00023242"/>
    </source>
</evidence>
<dbReference type="OMA" id="AMMEMSQ"/>
<comment type="function">
    <text evidence="10">Transcription factor.</text>
</comment>
<evidence type="ECO:0000256" key="12">
    <source>
        <dbReference type="SAM" id="MobiDB-lite"/>
    </source>
</evidence>
<dbReference type="GO" id="GO:0043565">
    <property type="term" value="F:sequence-specific DNA binding"/>
    <property type="evidence" value="ECO:0007669"/>
    <property type="project" value="TreeGrafter"/>
</dbReference>
<dbReference type="Proteomes" id="UP000596661">
    <property type="component" value="Chromosome 9"/>
</dbReference>
<dbReference type="GO" id="GO:0045893">
    <property type="term" value="P:positive regulation of DNA-templated transcription"/>
    <property type="evidence" value="ECO:0007669"/>
    <property type="project" value="TreeGrafter"/>
</dbReference>
<keyword evidence="5 10" id="KW-0804">Transcription</keyword>
<dbReference type="AlphaFoldDB" id="A0A803QDJ7"/>
<dbReference type="Gramene" id="evm.model.09.116">
    <property type="protein sequence ID" value="cds.evm.model.09.116"/>
    <property type="gene ID" value="evm.TU.09.116"/>
</dbReference>
<dbReference type="SUPFAM" id="SSF46689">
    <property type="entry name" value="Homeodomain-like"/>
    <property type="match status" value="1"/>
</dbReference>
<evidence type="ECO:0000313" key="15">
    <source>
        <dbReference type="Proteomes" id="UP000596661"/>
    </source>
</evidence>
<dbReference type="GO" id="GO:0005634">
    <property type="term" value="C:nucleus"/>
    <property type="evidence" value="ECO:0007669"/>
    <property type="project" value="UniProtKB-SubCell"/>
</dbReference>
<organism evidence="14 15">
    <name type="scientific">Cannabis sativa</name>
    <name type="common">Hemp</name>
    <name type="synonym">Marijuana</name>
    <dbReference type="NCBI Taxonomy" id="3483"/>
    <lineage>
        <taxon>Eukaryota</taxon>
        <taxon>Viridiplantae</taxon>
        <taxon>Streptophyta</taxon>
        <taxon>Embryophyta</taxon>
        <taxon>Tracheophyta</taxon>
        <taxon>Spermatophyta</taxon>
        <taxon>Magnoliopsida</taxon>
        <taxon>eudicotyledons</taxon>
        <taxon>Gunneridae</taxon>
        <taxon>Pentapetalae</taxon>
        <taxon>rosids</taxon>
        <taxon>fabids</taxon>
        <taxon>Rosales</taxon>
        <taxon>Cannabaceae</taxon>
        <taxon>Cannabis</taxon>
    </lineage>
</organism>
<evidence type="ECO:0000313" key="14">
    <source>
        <dbReference type="EnsemblPlants" id="cds.evm.model.09.116"/>
    </source>
</evidence>
<name>A0A803QDJ7_CANSA</name>
<evidence type="ECO:0000256" key="4">
    <source>
        <dbReference type="ARBA" id="ARBA00023155"/>
    </source>
</evidence>
<feature type="coiled-coil region" evidence="11">
    <location>
        <begin position="83"/>
        <end position="110"/>
    </location>
</feature>
<sequence>MDYQQGENQEGIVLGQNMSQNNKKRLSDEQVRVLERNFCYEKKLESEHKHQLANQLGIPARQVAVWYQNKRARWRTQSLEVDCTTLQYRLDAALAEKKQLEKELLVLRGRLLLSI</sequence>
<dbReference type="PANTHER" id="PTHR24326:SF522">
    <property type="entry name" value="HOMEOBOX-LEUCINE ZIPPER PROTEIN ATHB-52"/>
    <property type="match status" value="1"/>
</dbReference>
<evidence type="ECO:0000259" key="13">
    <source>
        <dbReference type="PROSITE" id="PS50071"/>
    </source>
</evidence>
<evidence type="ECO:0000256" key="5">
    <source>
        <dbReference type="ARBA" id="ARBA00023163"/>
    </source>
</evidence>
<feature type="domain" description="Homeobox" evidence="13">
    <location>
        <begin position="17"/>
        <end position="77"/>
    </location>
</feature>
<evidence type="ECO:0000256" key="7">
    <source>
        <dbReference type="ARBA" id="ARBA00025748"/>
    </source>
</evidence>
<dbReference type="PROSITE" id="PS50071">
    <property type="entry name" value="HOMEOBOX_2"/>
    <property type="match status" value="1"/>
</dbReference>
<dbReference type="GO" id="GO:0000981">
    <property type="term" value="F:DNA-binding transcription factor activity, RNA polymerase II-specific"/>
    <property type="evidence" value="ECO:0007669"/>
    <property type="project" value="UniProtKB-UniRule"/>
</dbReference>
<comment type="subcellular location">
    <subcellularLocation>
        <location evidence="1 8 9">Nucleus</location>
    </subcellularLocation>
</comment>
<feature type="region of interest" description="Disordered" evidence="12">
    <location>
        <begin position="1"/>
        <end position="26"/>
    </location>
</feature>
<dbReference type="PROSITE" id="PS00027">
    <property type="entry name" value="HOMEOBOX_1"/>
    <property type="match status" value="1"/>
</dbReference>
<keyword evidence="2 10" id="KW-0805">Transcription regulation</keyword>
<keyword evidence="15" id="KW-1185">Reference proteome</keyword>
<dbReference type="Pfam" id="PF00046">
    <property type="entry name" value="Homeodomain"/>
    <property type="match status" value="1"/>
</dbReference>
<dbReference type="CDD" id="cd00086">
    <property type="entry name" value="homeodomain"/>
    <property type="match status" value="1"/>
</dbReference>
<dbReference type="EnsemblPlants" id="evm.model.09.116">
    <property type="protein sequence ID" value="cds.evm.model.09.116"/>
    <property type="gene ID" value="evm.TU.09.116"/>
</dbReference>
<keyword evidence="11" id="KW-0175">Coiled coil</keyword>
<evidence type="ECO:0000256" key="9">
    <source>
        <dbReference type="RuleBase" id="RU000682"/>
    </source>
</evidence>
<dbReference type="InterPro" id="IPR009057">
    <property type="entry name" value="Homeodomain-like_sf"/>
</dbReference>
<accession>A0A803QDJ7</accession>
<evidence type="ECO:0000256" key="11">
    <source>
        <dbReference type="SAM" id="Coils"/>
    </source>
</evidence>
<dbReference type="InterPro" id="IPR017970">
    <property type="entry name" value="Homeobox_CS"/>
</dbReference>
<comment type="similarity">
    <text evidence="7 10">Belongs to the HD-ZIP homeobox family. Class I subfamily.</text>
</comment>
<dbReference type="SMART" id="SM00389">
    <property type="entry name" value="HOX"/>
    <property type="match status" value="1"/>
</dbReference>
<keyword evidence="6 8" id="KW-0539">Nucleus</keyword>
<protein>
    <recommendedName>
        <fullName evidence="10">Homeobox-leucine zipper protein</fullName>
    </recommendedName>
    <alternativeName>
        <fullName evidence="10">HD-ZIP protein</fullName>
    </alternativeName>
    <alternativeName>
        <fullName evidence="10">Homeodomain transcription factor</fullName>
    </alternativeName>
</protein>
<dbReference type="Gene3D" id="1.10.10.60">
    <property type="entry name" value="Homeodomain-like"/>
    <property type="match status" value="1"/>
</dbReference>
<reference evidence="14" key="2">
    <citation type="submission" date="2021-03" db="UniProtKB">
        <authorList>
            <consortium name="EnsemblPlants"/>
        </authorList>
    </citation>
    <scope>IDENTIFICATION</scope>
</reference>
<dbReference type="InterPro" id="IPR045224">
    <property type="entry name" value="HDZip_class_I_plant"/>
</dbReference>
<keyword evidence="3 8" id="KW-0238">DNA-binding</keyword>
<evidence type="ECO:0000256" key="1">
    <source>
        <dbReference type="ARBA" id="ARBA00004123"/>
    </source>
</evidence>
<dbReference type="PANTHER" id="PTHR24326">
    <property type="entry name" value="HOMEOBOX-LEUCINE ZIPPER PROTEIN"/>
    <property type="match status" value="1"/>
</dbReference>